<dbReference type="InterPro" id="IPR017941">
    <property type="entry name" value="Rieske_2Fe-2S"/>
</dbReference>
<dbReference type="Proteomes" id="UP000231246">
    <property type="component" value="Unassembled WGS sequence"/>
</dbReference>
<dbReference type="PANTHER" id="PTHR21496">
    <property type="entry name" value="FERREDOXIN-RELATED"/>
    <property type="match status" value="1"/>
</dbReference>
<evidence type="ECO:0000313" key="6">
    <source>
        <dbReference type="EMBL" id="PIP61038.1"/>
    </source>
</evidence>
<feature type="domain" description="Rieske" evidence="5">
    <location>
        <begin position="4"/>
        <end position="99"/>
    </location>
</feature>
<evidence type="ECO:0000256" key="4">
    <source>
        <dbReference type="ARBA" id="ARBA00023014"/>
    </source>
</evidence>
<dbReference type="InterPro" id="IPR036922">
    <property type="entry name" value="Rieske_2Fe-2S_sf"/>
</dbReference>
<keyword evidence="3" id="KW-0408">Iron</keyword>
<sequence>MAFIKIAKVNQIRDGEVKKFIVKDKIIAVANVGGDFFVIDDTCSHAKCSLSKGVLSGKELACPCHGAKFDVKTGKALTLPATVPVASYEVKIEKDNIMVRIFP</sequence>
<keyword evidence="2" id="KW-0479">Metal-binding</keyword>
<dbReference type="AlphaFoldDB" id="A0A2H0BVP1"/>
<keyword evidence="4" id="KW-0411">Iron-sulfur</keyword>
<dbReference type="CDD" id="cd03528">
    <property type="entry name" value="Rieske_RO_ferredoxin"/>
    <property type="match status" value="1"/>
</dbReference>
<evidence type="ECO:0000259" key="5">
    <source>
        <dbReference type="PROSITE" id="PS51296"/>
    </source>
</evidence>
<evidence type="ECO:0000256" key="3">
    <source>
        <dbReference type="ARBA" id="ARBA00023004"/>
    </source>
</evidence>
<protein>
    <submittedName>
        <fullName evidence="6">(2Fe-2S)-binding protein</fullName>
    </submittedName>
</protein>
<dbReference type="GO" id="GO:0051537">
    <property type="term" value="F:2 iron, 2 sulfur cluster binding"/>
    <property type="evidence" value="ECO:0007669"/>
    <property type="project" value="UniProtKB-KW"/>
</dbReference>
<dbReference type="SUPFAM" id="SSF50022">
    <property type="entry name" value="ISP domain"/>
    <property type="match status" value="1"/>
</dbReference>
<dbReference type="PANTHER" id="PTHR21496:SF23">
    <property type="entry name" value="3-PHENYLPROPIONATE_CINNAMIC ACID DIOXYGENASE FERREDOXIN SUBUNIT"/>
    <property type="match status" value="1"/>
</dbReference>
<organism evidence="6 7">
    <name type="scientific">Candidatus Roizmanbacteria bacterium CG22_combo_CG10-13_8_21_14_all_38_20</name>
    <dbReference type="NCBI Taxonomy" id="1974862"/>
    <lineage>
        <taxon>Bacteria</taxon>
        <taxon>Candidatus Roizmaniibacteriota</taxon>
    </lineage>
</organism>
<dbReference type="Gene3D" id="2.102.10.10">
    <property type="entry name" value="Rieske [2Fe-2S] iron-sulphur domain"/>
    <property type="match status" value="1"/>
</dbReference>
<dbReference type="GO" id="GO:0046872">
    <property type="term" value="F:metal ion binding"/>
    <property type="evidence" value="ECO:0007669"/>
    <property type="project" value="UniProtKB-KW"/>
</dbReference>
<dbReference type="Pfam" id="PF00355">
    <property type="entry name" value="Rieske"/>
    <property type="match status" value="1"/>
</dbReference>
<reference evidence="6 7" key="1">
    <citation type="submission" date="2017-09" db="EMBL/GenBank/DDBJ databases">
        <title>Depth-based differentiation of microbial function through sediment-hosted aquifers and enrichment of novel symbionts in the deep terrestrial subsurface.</title>
        <authorList>
            <person name="Probst A.J."/>
            <person name="Ladd B."/>
            <person name="Jarett J.K."/>
            <person name="Geller-Mcgrath D.E."/>
            <person name="Sieber C.M."/>
            <person name="Emerson J.B."/>
            <person name="Anantharaman K."/>
            <person name="Thomas B.C."/>
            <person name="Malmstrom R."/>
            <person name="Stieglmeier M."/>
            <person name="Klingl A."/>
            <person name="Woyke T."/>
            <person name="Ryan C.M."/>
            <person name="Banfield J.F."/>
        </authorList>
    </citation>
    <scope>NUCLEOTIDE SEQUENCE [LARGE SCALE GENOMIC DNA]</scope>
    <source>
        <strain evidence="6">CG22_combo_CG10-13_8_21_14_all_38_20</strain>
    </source>
</reference>
<keyword evidence="1" id="KW-0001">2Fe-2S</keyword>
<accession>A0A2H0BVP1</accession>
<dbReference type="EMBL" id="PCTA01000035">
    <property type="protein sequence ID" value="PIP61038.1"/>
    <property type="molecule type" value="Genomic_DNA"/>
</dbReference>
<comment type="caution">
    <text evidence="6">The sequence shown here is derived from an EMBL/GenBank/DDBJ whole genome shotgun (WGS) entry which is preliminary data.</text>
</comment>
<name>A0A2H0BVP1_9BACT</name>
<gene>
    <name evidence="6" type="ORF">COW99_05965</name>
</gene>
<evidence type="ECO:0000256" key="2">
    <source>
        <dbReference type="ARBA" id="ARBA00022723"/>
    </source>
</evidence>
<evidence type="ECO:0000313" key="7">
    <source>
        <dbReference type="Proteomes" id="UP000231246"/>
    </source>
</evidence>
<dbReference type="PROSITE" id="PS51296">
    <property type="entry name" value="RIESKE"/>
    <property type="match status" value="1"/>
</dbReference>
<evidence type="ECO:0000256" key="1">
    <source>
        <dbReference type="ARBA" id="ARBA00022714"/>
    </source>
</evidence>
<proteinExistence type="predicted"/>